<protein>
    <submittedName>
        <fullName evidence="1">Uncharacterized protein</fullName>
    </submittedName>
</protein>
<evidence type="ECO:0000313" key="1">
    <source>
        <dbReference type="EMBL" id="KAI5650781.1"/>
    </source>
</evidence>
<sequence>MASRTLLQSTIYRDFKMPISMDSSTSPSNPGKIRKFTTRKNYLRQKLLKTLKKPYPNSLFFELPHQSPVVSPNESSPEENLIFSLEHCAVGSGEEIEELEIQEVRVAEITKSSFLKFGLWLLGAFVFQTICAVWVLGSADIFNDNGNTSNGKDKTGILDVGLKEKAKSRVKLVLNGNKGLETGEMVYWNEDDMEKKIEEIQIMAREARKREGLERENNAFERDDNVEEDEEVDFGKNGIEKEVSDQLVKLSSRFGKVQEKLSVSFIDNVKKGDGKRDEAVKDELDKKEGHVDLIFKKKYKFRGSLSRHTDKPKGFNDSDNFSSPKEVIKDGGSQVLMNGDIFRGSMETDSVGNQSMEASKSLGTAEKKLVERQKRKPGKRLDLVGSESNGLTQDKKEGRFETVKSSRSSVLETPAFSSKHDQLKQKGNSKGRGNKNDQLSAKIGHGKLKSETDLWWLNLPYVLVIFMRRGLDDEGLGGPFALKDISGSNSKSSHTVAFEDRGDATNFCYILQSFFEDLPDFSAEIVPLSIKELKEAVDSEIIKVIVVKKGQLKLYAGQPLPDVEMALRSILRQT</sequence>
<comment type="caution">
    <text evidence="1">The sequence shown here is derived from an EMBL/GenBank/DDBJ whole genome shotgun (WGS) entry which is preliminary data.</text>
</comment>
<accession>A0ACB9ZSR9</accession>
<keyword evidence="2" id="KW-1185">Reference proteome</keyword>
<proteinExistence type="predicted"/>
<dbReference type="EMBL" id="CM044708">
    <property type="protein sequence ID" value="KAI5650781.1"/>
    <property type="molecule type" value="Genomic_DNA"/>
</dbReference>
<evidence type="ECO:0000313" key="2">
    <source>
        <dbReference type="Proteomes" id="UP001060085"/>
    </source>
</evidence>
<gene>
    <name evidence="1" type="ORF">M9H77_36786</name>
</gene>
<organism evidence="1 2">
    <name type="scientific">Catharanthus roseus</name>
    <name type="common">Madagascar periwinkle</name>
    <name type="synonym">Vinca rosea</name>
    <dbReference type="NCBI Taxonomy" id="4058"/>
    <lineage>
        <taxon>Eukaryota</taxon>
        <taxon>Viridiplantae</taxon>
        <taxon>Streptophyta</taxon>
        <taxon>Embryophyta</taxon>
        <taxon>Tracheophyta</taxon>
        <taxon>Spermatophyta</taxon>
        <taxon>Magnoliopsida</taxon>
        <taxon>eudicotyledons</taxon>
        <taxon>Gunneridae</taxon>
        <taxon>Pentapetalae</taxon>
        <taxon>asterids</taxon>
        <taxon>lamiids</taxon>
        <taxon>Gentianales</taxon>
        <taxon>Apocynaceae</taxon>
        <taxon>Rauvolfioideae</taxon>
        <taxon>Vinceae</taxon>
        <taxon>Catharanthinae</taxon>
        <taxon>Catharanthus</taxon>
    </lineage>
</organism>
<name>A0ACB9ZSR9_CATRO</name>
<reference evidence="2" key="1">
    <citation type="journal article" date="2023" name="Nat. Plants">
        <title>Single-cell RNA sequencing provides a high-resolution roadmap for understanding the multicellular compartmentation of specialized metabolism.</title>
        <authorList>
            <person name="Sun S."/>
            <person name="Shen X."/>
            <person name="Li Y."/>
            <person name="Li Y."/>
            <person name="Wang S."/>
            <person name="Li R."/>
            <person name="Zhang H."/>
            <person name="Shen G."/>
            <person name="Guo B."/>
            <person name="Wei J."/>
            <person name="Xu J."/>
            <person name="St-Pierre B."/>
            <person name="Chen S."/>
            <person name="Sun C."/>
        </authorList>
    </citation>
    <scope>NUCLEOTIDE SEQUENCE [LARGE SCALE GENOMIC DNA]</scope>
</reference>
<dbReference type="Proteomes" id="UP001060085">
    <property type="component" value="Linkage Group LG08"/>
</dbReference>